<evidence type="ECO:0000256" key="9">
    <source>
        <dbReference type="ARBA" id="ARBA00054057"/>
    </source>
</evidence>
<keyword evidence="6 10" id="KW-0808">Transferase</keyword>
<dbReference type="NCBIfam" id="TIGR00080">
    <property type="entry name" value="pimt"/>
    <property type="match status" value="1"/>
</dbReference>
<gene>
    <name evidence="11" type="ORF">BCR44DRAFT_1499703</name>
</gene>
<dbReference type="AlphaFoldDB" id="A0A1Y2HLQ8"/>
<proteinExistence type="inferred from homology"/>
<comment type="subunit">
    <text evidence="3">Monomer.</text>
</comment>
<evidence type="ECO:0000256" key="8">
    <source>
        <dbReference type="ARBA" id="ARBA00035815"/>
    </source>
</evidence>
<dbReference type="SUPFAM" id="SSF53335">
    <property type="entry name" value="S-adenosyl-L-methionine-dependent methyltransferases"/>
    <property type="match status" value="1"/>
</dbReference>
<organism evidence="11 12">
    <name type="scientific">Catenaria anguillulae PL171</name>
    <dbReference type="NCBI Taxonomy" id="765915"/>
    <lineage>
        <taxon>Eukaryota</taxon>
        <taxon>Fungi</taxon>
        <taxon>Fungi incertae sedis</taxon>
        <taxon>Blastocladiomycota</taxon>
        <taxon>Blastocladiomycetes</taxon>
        <taxon>Blastocladiales</taxon>
        <taxon>Catenariaceae</taxon>
        <taxon>Catenaria</taxon>
    </lineage>
</organism>
<dbReference type="FunFam" id="3.40.50.150:FF:000235">
    <property type="entry name" value="Protein-L-isoaspartate O-methyltransferase"/>
    <property type="match status" value="1"/>
</dbReference>
<evidence type="ECO:0000256" key="2">
    <source>
        <dbReference type="ARBA" id="ARBA00005369"/>
    </source>
</evidence>
<keyword evidence="12" id="KW-1185">Reference proteome</keyword>
<reference evidence="11 12" key="1">
    <citation type="submission" date="2016-07" db="EMBL/GenBank/DDBJ databases">
        <title>Pervasive Adenine N6-methylation of Active Genes in Fungi.</title>
        <authorList>
            <consortium name="DOE Joint Genome Institute"/>
            <person name="Mondo S.J."/>
            <person name="Dannebaum R.O."/>
            <person name="Kuo R.C."/>
            <person name="Labutti K."/>
            <person name="Haridas S."/>
            <person name="Kuo A."/>
            <person name="Salamov A."/>
            <person name="Ahrendt S.R."/>
            <person name="Lipzen A."/>
            <person name="Sullivan W."/>
            <person name="Andreopoulos W.B."/>
            <person name="Clum A."/>
            <person name="Lindquist E."/>
            <person name="Daum C."/>
            <person name="Ramamoorthy G.K."/>
            <person name="Gryganskyi A."/>
            <person name="Culley D."/>
            <person name="Magnuson J.K."/>
            <person name="James T.Y."/>
            <person name="O'Malley M.A."/>
            <person name="Stajich J.E."/>
            <person name="Spatafora J.W."/>
            <person name="Visel A."/>
            <person name="Grigoriev I.V."/>
        </authorList>
    </citation>
    <scope>NUCLEOTIDE SEQUENCE [LARGE SCALE GENOMIC DNA]</scope>
    <source>
        <strain evidence="11 12">PL171</strain>
    </source>
</reference>
<evidence type="ECO:0000256" key="5">
    <source>
        <dbReference type="ARBA" id="ARBA00022603"/>
    </source>
</evidence>
<dbReference type="PANTHER" id="PTHR11579:SF0">
    <property type="entry name" value="PROTEIN-L-ISOASPARTATE(D-ASPARTATE) O-METHYLTRANSFERASE"/>
    <property type="match status" value="1"/>
</dbReference>
<dbReference type="EMBL" id="MCFL01000022">
    <property type="protein sequence ID" value="ORZ35520.1"/>
    <property type="molecule type" value="Genomic_DNA"/>
</dbReference>
<keyword evidence="7 10" id="KW-0949">S-adenosyl-L-methionine</keyword>
<dbReference type="GO" id="GO:0006950">
    <property type="term" value="P:response to stress"/>
    <property type="evidence" value="ECO:0007669"/>
    <property type="project" value="UniProtKB-ARBA"/>
</dbReference>
<keyword evidence="4" id="KW-0963">Cytoplasm</keyword>
<comment type="caution">
    <text evidence="11">The sequence shown here is derived from an EMBL/GenBank/DDBJ whole genome shotgun (WGS) entry which is preliminary data.</text>
</comment>
<evidence type="ECO:0000256" key="1">
    <source>
        <dbReference type="ARBA" id="ARBA00004514"/>
    </source>
</evidence>
<dbReference type="InterPro" id="IPR000682">
    <property type="entry name" value="PCMT"/>
</dbReference>
<dbReference type="Pfam" id="PF01135">
    <property type="entry name" value="PCMT"/>
    <property type="match status" value="1"/>
</dbReference>
<dbReference type="PANTHER" id="PTHR11579">
    <property type="entry name" value="PROTEIN-L-ISOASPARTATE O-METHYLTRANSFERASE"/>
    <property type="match status" value="1"/>
</dbReference>
<dbReference type="GO" id="GO:0004719">
    <property type="term" value="F:protein-L-isoaspartate (D-aspartate) O-methyltransferase activity"/>
    <property type="evidence" value="ECO:0007669"/>
    <property type="project" value="UniProtKB-UniRule"/>
</dbReference>
<evidence type="ECO:0000256" key="3">
    <source>
        <dbReference type="ARBA" id="ARBA00011245"/>
    </source>
</evidence>
<evidence type="ECO:0000313" key="12">
    <source>
        <dbReference type="Proteomes" id="UP000193411"/>
    </source>
</evidence>
<comment type="similarity">
    <text evidence="2 10">Belongs to the methyltransferase superfamily. L-isoaspartyl/D-aspartyl protein methyltransferase family.</text>
</comment>
<evidence type="ECO:0000256" key="7">
    <source>
        <dbReference type="ARBA" id="ARBA00022691"/>
    </source>
</evidence>
<sequence length="230" mass="24416">MAWLCGARTNTGLVDNLFGAGIIKSQRVKDAMLAVDRNTFVPGLPASLAYADSPQSIGFGATISAPHMHAYALEHLEPYLKPGSHVLDVGAGSGYLAACMLRMIDPQGVVVAIDHIPELVQMAHGHLTTWDAESLTSGRIICITGDGRKGFPTQAPYSAIHVGAAAPKIPQDLIDQLASPGRMFIPVGPDGGEQYLMQVDKDADGQVTKTKVMGVRYVPLTDRERQVGSA</sequence>
<dbReference type="EC" id="2.1.1.77" evidence="10"/>
<comment type="subcellular location">
    <subcellularLocation>
        <location evidence="1">Cytoplasm</location>
        <location evidence="1">Cytosol</location>
    </subcellularLocation>
</comment>
<dbReference type="Gene3D" id="3.40.50.150">
    <property type="entry name" value="Vaccinia Virus protein VP39"/>
    <property type="match status" value="1"/>
</dbReference>
<evidence type="ECO:0000256" key="10">
    <source>
        <dbReference type="RuleBase" id="RU003802"/>
    </source>
</evidence>
<dbReference type="InterPro" id="IPR029063">
    <property type="entry name" value="SAM-dependent_MTases_sf"/>
</dbReference>
<evidence type="ECO:0000256" key="6">
    <source>
        <dbReference type="ARBA" id="ARBA00022679"/>
    </source>
</evidence>
<evidence type="ECO:0000256" key="4">
    <source>
        <dbReference type="ARBA" id="ARBA00022490"/>
    </source>
</evidence>
<dbReference type="Proteomes" id="UP000193411">
    <property type="component" value="Unassembled WGS sequence"/>
</dbReference>
<dbReference type="PROSITE" id="PS01279">
    <property type="entry name" value="PCMT"/>
    <property type="match status" value="1"/>
</dbReference>
<comment type="function">
    <text evidence="9">Initiates the repair of damaged proteins by catalyzing methyl esterification of L-isoaspartyl and D-aspartyl residues produced by spontaneous isomerization and racemization of L-aspartyl and L-asparaginyl residues in aging peptides and proteins.</text>
</comment>
<name>A0A1Y2HLQ8_9FUNG</name>
<comment type="catalytic activity">
    <reaction evidence="8">
        <text>[protein]-L-isoaspartate + S-adenosyl-L-methionine = [protein]-L-isoaspartate alpha-methyl ester + S-adenosyl-L-homocysteine</text>
        <dbReference type="Rhea" id="RHEA:12705"/>
        <dbReference type="Rhea" id="RHEA-COMP:12143"/>
        <dbReference type="Rhea" id="RHEA-COMP:12144"/>
        <dbReference type="ChEBI" id="CHEBI:57856"/>
        <dbReference type="ChEBI" id="CHEBI:59789"/>
        <dbReference type="ChEBI" id="CHEBI:90596"/>
        <dbReference type="ChEBI" id="CHEBI:90598"/>
        <dbReference type="EC" id="2.1.1.77"/>
    </reaction>
    <physiologicalReaction direction="left-to-right" evidence="8">
        <dbReference type="Rhea" id="RHEA:12706"/>
    </physiologicalReaction>
</comment>
<protein>
    <recommendedName>
        <fullName evidence="10">Protein-L-isoaspartate O-methyltransferase</fullName>
        <ecNumber evidence="10">2.1.1.77</ecNumber>
    </recommendedName>
</protein>
<dbReference type="GO" id="GO:0032259">
    <property type="term" value="P:methylation"/>
    <property type="evidence" value="ECO:0007669"/>
    <property type="project" value="UniProtKB-KW"/>
</dbReference>
<dbReference type="GO" id="GO:0005829">
    <property type="term" value="C:cytosol"/>
    <property type="evidence" value="ECO:0007669"/>
    <property type="project" value="UniProtKB-SubCell"/>
</dbReference>
<accession>A0A1Y2HLQ8</accession>
<dbReference type="OrthoDB" id="73890at2759"/>
<evidence type="ECO:0000313" key="11">
    <source>
        <dbReference type="EMBL" id="ORZ35520.1"/>
    </source>
</evidence>
<keyword evidence="5 10" id="KW-0489">Methyltransferase</keyword>